<dbReference type="EMBL" id="JADGMQ010000016">
    <property type="protein sequence ID" value="MBI1622419.1"/>
    <property type="molecule type" value="Genomic_DNA"/>
</dbReference>
<evidence type="ECO:0000256" key="2">
    <source>
        <dbReference type="ARBA" id="ARBA00023125"/>
    </source>
</evidence>
<dbReference type="InterPro" id="IPR005471">
    <property type="entry name" value="Tscrpt_reg_IclR_N"/>
</dbReference>
<feature type="domain" description="IclR-ED" evidence="5">
    <location>
        <begin position="65"/>
        <end position="259"/>
    </location>
</feature>
<protein>
    <submittedName>
        <fullName evidence="6">IclR family transcriptional regulator</fullName>
    </submittedName>
</protein>
<dbReference type="PANTHER" id="PTHR30136">
    <property type="entry name" value="HELIX-TURN-HELIX TRANSCRIPTIONAL REGULATOR, ICLR FAMILY"/>
    <property type="match status" value="1"/>
</dbReference>
<dbReference type="RefSeq" id="WP_198477960.1">
    <property type="nucleotide sequence ID" value="NZ_JADGMQ010000016.1"/>
</dbReference>
<keyword evidence="3" id="KW-0804">Transcription</keyword>
<dbReference type="PANTHER" id="PTHR30136:SF35">
    <property type="entry name" value="HTH-TYPE TRANSCRIPTIONAL REGULATOR RV1719"/>
    <property type="match status" value="1"/>
</dbReference>
<dbReference type="SUPFAM" id="SSF55781">
    <property type="entry name" value="GAF domain-like"/>
    <property type="match status" value="1"/>
</dbReference>
<sequence length="259" mass="29287">MSKIVKRTLDFFELFAEHKRPLSLSEISKLLDIPVSSCHDVLQSLLERGYIYEIGPRLGFYPTLKLDNLATRIAENDPILLRADMALRELRDEFDESVSLAKVSGATATYLIVFEPTHALRFLVHIGEQIRSLYATSAGKAVLGTLPSDEREKLYRSLKLVPFTEHTIKTVAELRENINQGLEQGWYINREESVPSATTVSAAFEWNRTPFVITVAGPTFRMEHKLNLVVERMLKICRELETPGAAVKTGPTRQRRTGS</sequence>
<dbReference type="InterPro" id="IPR036390">
    <property type="entry name" value="WH_DNA-bd_sf"/>
</dbReference>
<organism evidence="6 7">
    <name type="scientific">Aquamicrobium zhengzhouense</name>
    <dbReference type="NCBI Taxonomy" id="2781738"/>
    <lineage>
        <taxon>Bacteria</taxon>
        <taxon>Pseudomonadati</taxon>
        <taxon>Pseudomonadota</taxon>
        <taxon>Alphaproteobacteria</taxon>
        <taxon>Hyphomicrobiales</taxon>
        <taxon>Phyllobacteriaceae</taxon>
        <taxon>Aquamicrobium</taxon>
    </lineage>
</organism>
<feature type="domain" description="HTH iclR-type" evidence="4">
    <location>
        <begin position="2"/>
        <end position="60"/>
    </location>
</feature>
<keyword evidence="1" id="KW-0805">Transcription regulation</keyword>
<gene>
    <name evidence="6" type="ORF">IOD40_17295</name>
</gene>
<evidence type="ECO:0000256" key="1">
    <source>
        <dbReference type="ARBA" id="ARBA00023015"/>
    </source>
</evidence>
<comment type="caution">
    <text evidence="6">The sequence shown here is derived from an EMBL/GenBank/DDBJ whole genome shotgun (WGS) entry which is preliminary data.</text>
</comment>
<evidence type="ECO:0000259" key="5">
    <source>
        <dbReference type="PROSITE" id="PS51078"/>
    </source>
</evidence>
<dbReference type="InterPro" id="IPR014757">
    <property type="entry name" value="Tscrpt_reg_IclR_C"/>
</dbReference>
<evidence type="ECO:0000313" key="6">
    <source>
        <dbReference type="EMBL" id="MBI1622419.1"/>
    </source>
</evidence>
<reference evidence="6 7" key="1">
    <citation type="submission" date="2020-10" db="EMBL/GenBank/DDBJ databases">
        <title>Aquamicrobium zhengzhouensis sp. nov., a exopolysaccharide producing bacterium isolated from farmland soil.</title>
        <authorList>
            <person name="Wang X."/>
        </authorList>
    </citation>
    <scope>NUCLEOTIDE SEQUENCE [LARGE SCALE GENOMIC DNA]</scope>
    <source>
        <strain evidence="7">cd-1</strain>
    </source>
</reference>
<evidence type="ECO:0000256" key="3">
    <source>
        <dbReference type="ARBA" id="ARBA00023163"/>
    </source>
</evidence>
<dbReference type="Pfam" id="PF09339">
    <property type="entry name" value="HTH_IclR"/>
    <property type="match status" value="1"/>
</dbReference>
<dbReference type="SUPFAM" id="SSF46785">
    <property type="entry name" value="Winged helix' DNA-binding domain"/>
    <property type="match status" value="1"/>
</dbReference>
<evidence type="ECO:0000259" key="4">
    <source>
        <dbReference type="PROSITE" id="PS51077"/>
    </source>
</evidence>
<dbReference type="Gene3D" id="3.30.450.40">
    <property type="match status" value="1"/>
</dbReference>
<keyword evidence="7" id="KW-1185">Reference proteome</keyword>
<keyword evidence="2" id="KW-0238">DNA-binding</keyword>
<evidence type="ECO:0000313" key="7">
    <source>
        <dbReference type="Proteomes" id="UP000601789"/>
    </source>
</evidence>
<dbReference type="PROSITE" id="PS51077">
    <property type="entry name" value="HTH_ICLR"/>
    <property type="match status" value="1"/>
</dbReference>
<dbReference type="Proteomes" id="UP000601789">
    <property type="component" value="Unassembled WGS sequence"/>
</dbReference>
<dbReference type="Gene3D" id="1.10.10.10">
    <property type="entry name" value="Winged helix-like DNA-binding domain superfamily/Winged helix DNA-binding domain"/>
    <property type="match status" value="1"/>
</dbReference>
<dbReference type="InterPro" id="IPR036388">
    <property type="entry name" value="WH-like_DNA-bd_sf"/>
</dbReference>
<dbReference type="InterPro" id="IPR029016">
    <property type="entry name" value="GAF-like_dom_sf"/>
</dbReference>
<accession>A0ABS0SHZ0</accession>
<dbReference type="Pfam" id="PF01614">
    <property type="entry name" value="IclR_C"/>
    <property type="match status" value="1"/>
</dbReference>
<proteinExistence type="predicted"/>
<dbReference type="PROSITE" id="PS51078">
    <property type="entry name" value="ICLR_ED"/>
    <property type="match status" value="1"/>
</dbReference>
<dbReference type="InterPro" id="IPR050707">
    <property type="entry name" value="HTH_MetabolicPath_Reg"/>
</dbReference>
<name>A0ABS0SHZ0_9HYPH</name>